<evidence type="ECO:0000256" key="8">
    <source>
        <dbReference type="SAM" id="MobiDB-lite"/>
    </source>
</evidence>
<dbReference type="GO" id="GO:0005730">
    <property type="term" value="C:nucleolus"/>
    <property type="evidence" value="ECO:0007669"/>
    <property type="project" value="UniProtKB-SubCell"/>
</dbReference>
<evidence type="ECO:0000313" key="10">
    <source>
        <dbReference type="Proteomes" id="UP000789375"/>
    </source>
</evidence>
<dbReference type="Pfam" id="PF10500">
    <property type="entry name" value="SR-25"/>
    <property type="match status" value="1"/>
</dbReference>
<organism evidence="9 10">
    <name type="scientific">Funneliformis mosseae</name>
    <name type="common">Endomycorrhizal fungus</name>
    <name type="synonym">Glomus mosseae</name>
    <dbReference type="NCBI Taxonomy" id="27381"/>
    <lineage>
        <taxon>Eukaryota</taxon>
        <taxon>Fungi</taxon>
        <taxon>Fungi incertae sedis</taxon>
        <taxon>Mucoromycota</taxon>
        <taxon>Glomeromycotina</taxon>
        <taxon>Glomeromycetes</taxon>
        <taxon>Glomerales</taxon>
        <taxon>Glomeraceae</taxon>
        <taxon>Funneliformis</taxon>
    </lineage>
</organism>
<comment type="subcellular location">
    <subcellularLocation>
        <location evidence="1">Nucleus speckle</location>
    </subcellularLocation>
    <subcellularLocation>
        <location evidence="2">Nucleus</location>
        <location evidence="2">Nucleolus</location>
    </subcellularLocation>
</comment>
<feature type="region of interest" description="Disordered" evidence="8">
    <location>
        <begin position="104"/>
        <end position="143"/>
    </location>
</feature>
<accession>A0A9N8ZLK5</accession>
<evidence type="ECO:0000313" key="9">
    <source>
        <dbReference type="EMBL" id="CAG8499835.1"/>
    </source>
</evidence>
<evidence type="ECO:0000256" key="4">
    <source>
        <dbReference type="ARBA" id="ARBA00017993"/>
    </source>
</evidence>
<sequence>MHRSRSPIRSSSYSHYRHSKESHNKERNYSREREQGSIDYSTDTTNSANSTDHSSKDSSRYHHHKSKSKKKRKKHKKHKKKKHEEKDPNEVQLFQEIREWQQKLRMKKEPIQSSSITIQEEEEIEKKQKRPSMMPQTQKEYEAERSVIKEVIDPVDGRVRLIRGSGEILERIVSREEHKRINIQATMGDALTYQKKWMSDAR</sequence>
<dbReference type="GO" id="GO:0006397">
    <property type="term" value="P:mRNA processing"/>
    <property type="evidence" value="ECO:0007669"/>
    <property type="project" value="UniProtKB-KW"/>
</dbReference>
<comment type="caution">
    <text evidence="9">The sequence shown here is derived from an EMBL/GenBank/DDBJ whole genome shotgun (WGS) entry which is preliminary data.</text>
</comment>
<reference evidence="9" key="1">
    <citation type="submission" date="2021-06" db="EMBL/GenBank/DDBJ databases">
        <authorList>
            <person name="Kallberg Y."/>
            <person name="Tangrot J."/>
            <person name="Rosling A."/>
        </authorList>
    </citation>
    <scope>NUCLEOTIDE SEQUENCE</scope>
    <source>
        <strain evidence="9">87-6 pot B 2015</strain>
    </source>
</reference>
<feature type="compositionally biased region" description="Basic residues" evidence="8">
    <location>
        <begin position="61"/>
        <end position="83"/>
    </location>
</feature>
<evidence type="ECO:0000256" key="6">
    <source>
        <dbReference type="ARBA" id="ARBA00023187"/>
    </source>
</evidence>
<protein>
    <recommendedName>
        <fullName evidence="4">ADP-ribosylation factor-like protein 6-interacting protein 4</fullName>
    </recommendedName>
</protein>
<keyword evidence="5" id="KW-0507">mRNA processing</keyword>
<dbReference type="GO" id="GO:0008380">
    <property type="term" value="P:RNA splicing"/>
    <property type="evidence" value="ECO:0007669"/>
    <property type="project" value="UniProtKB-KW"/>
</dbReference>
<feature type="region of interest" description="Disordered" evidence="8">
    <location>
        <begin position="1"/>
        <end position="92"/>
    </location>
</feature>
<evidence type="ECO:0000256" key="3">
    <source>
        <dbReference type="ARBA" id="ARBA00006852"/>
    </source>
</evidence>
<name>A0A9N8ZLK5_FUNMO</name>
<gene>
    <name evidence="9" type="ORF">FMOSSE_LOCUS3979</name>
</gene>
<keyword evidence="6" id="KW-0508">mRNA splicing</keyword>
<evidence type="ECO:0000256" key="1">
    <source>
        <dbReference type="ARBA" id="ARBA00004324"/>
    </source>
</evidence>
<dbReference type="AlphaFoldDB" id="A0A9N8ZLK5"/>
<keyword evidence="10" id="KW-1185">Reference proteome</keyword>
<evidence type="ECO:0000256" key="7">
    <source>
        <dbReference type="ARBA" id="ARBA00023242"/>
    </source>
</evidence>
<keyword evidence="7" id="KW-0539">Nucleus</keyword>
<comment type="similarity">
    <text evidence="3">Belongs to the ARL6IP4 family.</text>
</comment>
<dbReference type="Proteomes" id="UP000789375">
    <property type="component" value="Unassembled WGS sequence"/>
</dbReference>
<dbReference type="InterPro" id="IPR019532">
    <property type="entry name" value="Nucl_RNA-splicing_assoc_SR-25"/>
</dbReference>
<dbReference type="GO" id="GO:0016607">
    <property type="term" value="C:nuclear speck"/>
    <property type="evidence" value="ECO:0007669"/>
    <property type="project" value="UniProtKB-SubCell"/>
</dbReference>
<evidence type="ECO:0000256" key="5">
    <source>
        <dbReference type="ARBA" id="ARBA00022664"/>
    </source>
</evidence>
<feature type="compositionally biased region" description="Low complexity" evidence="8">
    <location>
        <begin position="41"/>
        <end position="52"/>
    </location>
</feature>
<proteinExistence type="inferred from homology"/>
<dbReference type="EMBL" id="CAJVPP010000637">
    <property type="protein sequence ID" value="CAG8499835.1"/>
    <property type="molecule type" value="Genomic_DNA"/>
</dbReference>
<evidence type="ECO:0000256" key="2">
    <source>
        <dbReference type="ARBA" id="ARBA00004604"/>
    </source>
</evidence>
<feature type="compositionally biased region" description="Basic and acidic residues" evidence="8">
    <location>
        <begin position="19"/>
        <end position="36"/>
    </location>
</feature>